<dbReference type="EMBL" id="CP090958">
    <property type="protein sequence ID" value="WGW11238.1"/>
    <property type="molecule type" value="Genomic_DNA"/>
</dbReference>
<feature type="compositionally biased region" description="Basic and acidic residues" evidence="1">
    <location>
        <begin position="561"/>
        <end position="571"/>
    </location>
</feature>
<dbReference type="SMART" id="SM00507">
    <property type="entry name" value="HNHc"/>
    <property type="match status" value="1"/>
</dbReference>
<dbReference type="RefSeq" id="WP_349638023.1">
    <property type="nucleotide sequence ID" value="NZ_CP090958.1"/>
</dbReference>
<organism evidence="3 4">
    <name type="scientific">Saxibacter everestensis</name>
    <dbReference type="NCBI Taxonomy" id="2909229"/>
    <lineage>
        <taxon>Bacteria</taxon>
        <taxon>Bacillati</taxon>
        <taxon>Actinomycetota</taxon>
        <taxon>Actinomycetes</taxon>
        <taxon>Micrococcales</taxon>
        <taxon>Brevibacteriaceae</taxon>
        <taxon>Saxibacter</taxon>
    </lineage>
</organism>
<evidence type="ECO:0000313" key="3">
    <source>
        <dbReference type="EMBL" id="WGW11238.1"/>
    </source>
</evidence>
<feature type="region of interest" description="Disordered" evidence="1">
    <location>
        <begin position="544"/>
        <end position="616"/>
    </location>
</feature>
<dbReference type="InterPro" id="IPR003870">
    <property type="entry name" value="DUF222"/>
</dbReference>
<evidence type="ECO:0000259" key="2">
    <source>
        <dbReference type="SMART" id="SM00507"/>
    </source>
</evidence>
<protein>
    <submittedName>
        <fullName evidence="3">DUF222 domain-containing protein</fullName>
    </submittedName>
</protein>
<feature type="compositionally biased region" description="Basic residues" evidence="1">
    <location>
        <begin position="593"/>
        <end position="602"/>
    </location>
</feature>
<keyword evidence="4" id="KW-1185">Reference proteome</keyword>
<reference evidence="3 4" key="1">
    <citation type="submission" date="2023-05" db="EMBL/GenBank/DDBJ databases">
        <title>Lithophilousrod everest ZFBP1038 complete genpme.</title>
        <authorList>
            <person name="Tian M."/>
        </authorList>
    </citation>
    <scope>NUCLEOTIDE SEQUENCE [LARGE SCALE GENOMIC DNA]</scope>
    <source>
        <strain evidence="3 4">ZFBP1038</strain>
    </source>
</reference>
<proteinExistence type="predicted"/>
<dbReference type="Proteomes" id="UP001209083">
    <property type="component" value="Chromosome"/>
</dbReference>
<gene>
    <name evidence="3" type="ORF">LWF01_14235</name>
</gene>
<feature type="compositionally biased region" description="Basic and acidic residues" evidence="1">
    <location>
        <begin position="581"/>
        <end position="590"/>
    </location>
</feature>
<feature type="compositionally biased region" description="Basic residues" evidence="1">
    <location>
        <begin position="474"/>
        <end position="487"/>
    </location>
</feature>
<sequence length="616" mass="63590">MADVQVAGGSPFAVLARALADEVSLSSAVVIGSWDRGTRREALWVVGEMAGLLESVQARLIAAEERSGDWQGDGERSIESWLGKQTKSGYGKAKADLAVSRALAELPALGEALESGEVCGEHVRVVSRQFEHASAPQRAALTSPQGQAELLRGAKGADAGVFGKALKHRMAAVDAAKLQRGQDAVRERRYARVFKRCGGVVLEALLDPVAGEKLAVALNAASPRPGAGDGRSPDQLRADALETLASALLNLGEFKPGGQVRPHVMVTLTQGQWAAWQHWKHQQKHQQAQRATAGSGAAGVPTGGSDVATGNAAAAAAGSAFMRPATDADNAATAATAGAGGVPVLGDGVPVPPVELDVLLCDSVVMRAVLDAENQPVNLGRDSRTFTGSLRKALHLRDGGCAWPACGMPAQFTDGHHINEWAAGQGSTSVDNGLLLCSFHHHLLHATRTVITPIPGGFRFTSADGVLIGEHQFRHHASRQQPRKPRPKAGPGPDGSDGGEVDAGVGSSDTGEGHAGSSNMGDGYAGSSNMGDGYAGSSNMGDGYAGDRITGDPYAGSSDTGDGRAGDRITGDGRAGSTATRDSRAGDRQARQSGKRTGRTHRRSEGPAPPAELPLE</sequence>
<accession>A0ABY8QQP1</accession>
<evidence type="ECO:0000256" key="1">
    <source>
        <dbReference type="SAM" id="MobiDB-lite"/>
    </source>
</evidence>
<dbReference type="Pfam" id="PF02720">
    <property type="entry name" value="DUF222"/>
    <property type="match status" value="1"/>
</dbReference>
<evidence type="ECO:0000313" key="4">
    <source>
        <dbReference type="Proteomes" id="UP001209083"/>
    </source>
</evidence>
<feature type="domain" description="HNH nuclease" evidence="2">
    <location>
        <begin position="389"/>
        <end position="442"/>
    </location>
</feature>
<feature type="region of interest" description="Disordered" evidence="1">
    <location>
        <begin position="474"/>
        <end position="524"/>
    </location>
</feature>
<feature type="region of interest" description="Disordered" evidence="1">
    <location>
        <begin position="278"/>
        <end position="304"/>
    </location>
</feature>
<name>A0ABY8QQP1_9MICO</name>
<dbReference type="InterPro" id="IPR003615">
    <property type="entry name" value="HNH_nuc"/>
</dbReference>
<feature type="compositionally biased region" description="Pro residues" evidence="1">
    <location>
        <begin position="607"/>
        <end position="616"/>
    </location>
</feature>